<reference evidence="3" key="5">
    <citation type="submission" date="2015-06" db="UniProtKB">
        <authorList>
            <consortium name="EnsemblFungi"/>
        </authorList>
    </citation>
    <scope>IDENTIFICATION</scope>
    <source>
        <strain evidence="3">ATCC 64411</strain>
    </source>
</reference>
<dbReference type="Proteomes" id="UP000011715">
    <property type="component" value="Unassembled WGS sequence"/>
</dbReference>
<evidence type="ECO:0008006" key="5">
    <source>
        <dbReference type="Google" id="ProtNLM"/>
    </source>
</evidence>
<dbReference type="PANTHER" id="PTHR43559:SF3">
    <property type="entry name" value="HYDROLASE YCAC-RELATED"/>
    <property type="match status" value="1"/>
</dbReference>
<dbReference type="InterPro" id="IPR053152">
    <property type="entry name" value="Hydrolase_YcaC-like"/>
</dbReference>
<reference evidence="2" key="1">
    <citation type="submission" date="2010-05" db="EMBL/GenBank/DDBJ databases">
        <title>The Genome Sequence of Magnaporthe poae strain ATCC 64411.</title>
        <authorList>
            <consortium name="The Broad Institute Genome Sequencing Platform"/>
            <consortium name="Broad Institute Genome Sequencing Center for Infectious Disease"/>
            <person name="Ma L.-J."/>
            <person name="Dead R."/>
            <person name="Young S."/>
            <person name="Zeng Q."/>
            <person name="Koehrsen M."/>
            <person name="Alvarado L."/>
            <person name="Berlin A."/>
            <person name="Chapman S.B."/>
            <person name="Chen Z."/>
            <person name="Freedman E."/>
            <person name="Gellesch M."/>
            <person name="Goldberg J."/>
            <person name="Griggs A."/>
            <person name="Gujja S."/>
            <person name="Heilman E.R."/>
            <person name="Heiman D."/>
            <person name="Hepburn T."/>
            <person name="Howarth C."/>
            <person name="Jen D."/>
            <person name="Larson L."/>
            <person name="Mehta T."/>
            <person name="Neiman D."/>
            <person name="Pearson M."/>
            <person name="Roberts A."/>
            <person name="Saif S."/>
            <person name="Shea T."/>
            <person name="Shenoy N."/>
            <person name="Sisk P."/>
            <person name="Stolte C."/>
            <person name="Sykes S."/>
            <person name="Walk T."/>
            <person name="White J."/>
            <person name="Yandava C."/>
            <person name="Haas B."/>
            <person name="Nusbaum C."/>
            <person name="Birren B."/>
        </authorList>
    </citation>
    <scope>NUCLEOTIDE SEQUENCE</scope>
    <source>
        <strain evidence="2">ATCC 64411</strain>
    </source>
</reference>
<reference evidence="3" key="4">
    <citation type="journal article" date="2015" name="G3 (Bethesda)">
        <title>Genome sequences of three phytopathogenic species of the Magnaporthaceae family of fungi.</title>
        <authorList>
            <person name="Okagaki L.H."/>
            <person name="Nunes C.C."/>
            <person name="Sailsbery J."/>
            <person name="Clay B."/>
            <person name="Brown D."/>
            <person name="John T."/>
            <person name="Oh Y."/>
            <person name="Young N."/>
            <person name="Fitzgerald M."/>
            <person name="Haas B.J."/>
            <person name="Zeng Q."/>
            <person name="Young S."/>
            <person name="Adiconis X."/>
            <person name="Fan L."/>
            <person name="Levin J.Z."/>
            <person name="Mitchell T.K."/>
            <person name="Okubara P.A."/>
            <person name="Farman M.L."/>
            <person name="Kohn L.M."/>
            <person name="Birren B."/>
            <person name="Ma L.-J."/>
            <person name="Dean R.A."/>
        </authorList>
    </citation>
    <scope>NUCLEOTIDE SEQUENCE</scope>
    <source>
        <strain evidence="3">ATCC 64411 / 73-15</strain>
    </source>
</reference>
<keyword evidence="1" id="KW-0732">Signal</keyword>
<dbReference type="PANTHER" id="PTHR43559">
    <property type="entry name" value="HYDROLASE YCAC-RELATED"/>
    <property type="match status" value="1"/>
</dbReference>
<dbReference type="InterPro" id="IPR036380">
    <property type="entry name" value="Isochorismatase-like_sf"/>
</dbReference>
<dbReference type="EMBL" id="GL876980">
    <property type="protein sequence ID" value="KLU92388.1"/>
    <property type="molecule type" value="Genomic_DNA"/>
</dbReference>
<evidence type="ECO:0000256" key="1">
    <source>
        <dbReference type="SAM" id="SignalP"/>
    </source>
</evidence>
<feature type="chain" id="PRO_5009386167" description="Isochorismatase-like domain-containing protein" evidence="1">
    <location>
        <begin position="25"/>
        <end position="207"/>
    </location>
</feature>
<evidence type="ECO:0000313" key="3">
    <source>
        <dbReference type="EnsemblFungi" id="MAPG_11334T0"/>
    </source>
</evidence>
<dbReference type="SUPFAM" id="SSF52499">
    <property type="entry name" value="Isochorismatase-like hydrolases"/>
    <property type="match status" value="1"/>
</dbReference>
<dbReference type="OrthoDB" id="167809at2759"/>
<feature type="signal peptide" evidence="1">
    <location>
        <begin position="1"/>
        <end position="24"/>
    </location>
</feature>
<name>A0A0C4EF01_MAGP6</name>
<keyword evidence="4" id="KW-1185">Reference proteome</keyword>
<evidence type="ECO:0000313" key="4">
    <source>
        <dbReference type="Proteomes" id="UP000011715"/>
    </source>
</evidence>
<sequence length="207" mass="21734">MQFNIKTAFTAVTLFAALIVSADAFPFERINKNDSMLVILDHQVGLYSLARDFDATLFNHAMLAHAALGKVFSPPVVMTTSAEMGPNGPLAKEILDMYPSVPVDAKKGVRVGDSLAPYIQVRCKGTEHSPTSAGAPCAPAVAGLGSVTRPGGLDTADPPRGSRSFATPVVKRNGEVDAWDKAEFRAAVQATGKPPATLLPYATAPSP</sequence>
<gene>
    <name evidence="2" type="ORF">MAPG_11334</name>
</gene>
<organism evidence="3 4">
    <name type="scientific">Magnaporthiopsis poae (strain ATCC 64411 / 73-15)</name>
    <name type="common">Kentucky bluegrass fungus</name>
    <name type="synonym">Magnaporthe poae</name>
    <dbReference type="NCBI Taxonomy" id="644358"/>
    <lineage>
        <taxon>Eukaryota</taxon>
        <taxon>Fungi</taxon>
        <taxon>Dikarya</taxon>
        <taxon>Ascomycota</taxon>
        <taxon>Pezizomycotina</taxon>
        <taxon>Sordariomycetes</taxon>
        <taxon>Sordariomycetidae</taxon>
        <taxon>Magnaporthales</taxon>
        <taxon>Magnaporthaceae</taxon>
        <taxon>Magnaporthiopsis</taxon>
    </lineage>
</organism>
<accession>A0A0C4EF01</accession>
<dbReference type="eggNOG" id="ENOG502QSGT">
    <property type="taxonomic scope" value="Eukaryota"/>
</dbReference>
<dbReference type="EMBL" id="ADBL01002791">
    <property type="status" value="NOT_ANNOTATED_CDS"/>
    <property type="molecule type" value="Genomic_DNA"/>
</dbReference>
<proteinExistence type="predicted"/>
<dbReference type="Gene3D" id="3.40.50.850">
    <property type="entry name" value="Isochorismatase-like"/>
    <property type="match status" value="1"/>
</dbReference>
<dbReference type="VEuPathDB" id="FungiDB:MAPG_11334"/>
<protein>
    <recommendedName>
        <fullName evidence="5">Isochorismatase-like domain-containing protein</fullName>
    </recommendedName>
</protein>
<reference evidence="4" key="2">
    <citation type="submission" date="2010-05" db="EMBL/GenBank/DDBJ databases">
        <title>The genome sequence of Magnaporthe poae strain ATCC 64411.</title>
        <authorList>
            <person name="Ma L.-J."/>
            <person name="Dead R."/>
            <person name="Young S."/>
            <person name="Zeng Q."/>
            <person name="Koehrsen M."/>
            <person name="Alvarado L."/>
            <person name="Berlin A."/>
            <person name="Chapman S.B."/>
            <person name="Chen Z."/>
            <person name="Freedman E."/>
            <person name="Gellesch M."/>
            <person name="Goldberg J."/>
            <person name="Griggs A."/>
            <person name="Gujja S."/>
            <person name="Heilman E.R."/>
            <person name="Heiman D."/>
            <person name="Hepburn T."/>
            <person name="Howarth C."/>
            <person name="Jen D."/>
            <person name="Larson L."/>
            <person name="Mehta T."/>
            <person name="Neiman D."/>
            <person name="Pearson M."/>
            <person name="Roberts A."/>
            <person name="Saif S."/>
            <person name="Shea T."/>
            <person name="Shenoy N."/>
            <person name="Sisk P."/>
            <person name="Stolte C."/>
            <person name="Sykes S."/>
            <person name="Walk T."/>
            <person name="White J."/>
            <person name="Yandava C."/>
            <person name="Haas B."/>
            <person name="Nusbaum C."/>
            <person name="Birren B."/>
        </authorList>
    </citation>
    <scope>NUCLEOTIDE SEQUENCE [LARGE SCALE GENOMIC DNA]</scope>
    <source>
        <strain evidence="4">ATCC 64411 / 73-15</strain>
    </source>
</reference>
<evidence type="ECO:0000313" key="2">
    <source>
        <dbReference type="EMBL" id="KLU92388.1"/>
    </source>
</evidence>
<reference evidence="2" key="3">
    <citation type="submission" date="2011-03" db="EMBL/GenBank/DDBJ databases">
        <title>Annotation of Magnaporthe poae ATCC 64411.</title>
        <authorList>
            <person name="Ma L.-J."/>
            <person name="Dead R."/>
            <person name="Young S.K."/>
            <person name="Zeng Q."/>
            <person name="Gargeya S."/>
            <person name="Fitzgerald M."/>
            <person name="Haas B."/>
            <person name="Abouelleil A."/>
            <person name="Alvarado L."/>
            <person name="Arachchi H.M."/>
            <person name="Berlin A."/>
            <person name="Brown A."/>
            <person name="Chapman S.B."/>
            <person name="Chen Z."/>
            <person name="Dunbar C."/>
            <person name="Freedman E."/>
            <person name="Gearin G."/>
            <person name="Gellesch M."/>
            <person name="Goldberg J."/>
            <person name="Griggs A."/>
            <person name="Gujja S."/>
            <person name="Heiman D."/>
            <person name="Howarth C."/>
            <person name="Larson L."/>
            <person name="Lui A."/>
            <person name="MacDonald P.J.P."/>
            <person name="Mehta T."/>
            <person name="Montmayeur A."/>
            <person name="Murphy C."/>
            <person name="Neiman D."/>
            <person name="Pearson M."/>
            <person name="Priest M."/>
            <person name="Roberts A."/>
            <person name="Saif S."/>
            <person name="Shea T."/>
            <person name="Shenoy N."/>
            <person name="Sisk P."/>
            <person name="Stolte C."/>
            <person name="Sykes S."/>
            <person name="Yandava C."/>
            <person name="Wortman J."/>
            <person name="Nusbaum C."/>
            <person name="Birren B."/>
        </authorList>
    </citation>
    <scope>NUCLEOTIDE SEQUENCE</scope>
    <source>
        <strain evidence="2">ATCC 64411</strain>
    </source>
</reference>
<dbReference type="AlphaFoldDB" id="A0A0C4EF01"/>
<dbReference type="EnsemblFungi" id="MAPG_11334T0">
    <property type="protein sequence ID" value="MAPG_11334T0"/>
    <property type="gene ID" value="MAPG_11334"/>
</dbReference>